<dbReference type="InterPro" id="IPR009438">
    <property type="entry name" value="Phytosulfokine"/>
</dbReference>
<dbReference type="Pfam" id="PF06404">
    <property type="entry name" value="PSK"/>
    <property type="match status" value="1"/>
</dbReference>
<dbReference type="PANTHER" id="PTHR33285:SF55">
    <property type="entry name" value="PHYTOSULFOKINES 3"/>
    <property type="match status" value="1"/>
</dbReference>
<name>A0AAN8V4F8_9MAGN</name>
<keyword evidence="6 9" id="KW-0732">Signal</keyword>
<evidence type="ECO:0000256" key="1">
    <source>
        <dbReference type="ARBA" id="ARBA00004613"/>
    </source>
</evidence>
<dbReference type="PANTHER" id="PTHR33285">
    <property type="entry name" value="PHYTOSULFOKINES 3"/>
    <property type="match status" value="1"/>
</dbReference>
<keyword evidence="4 9" id="KW-0964">Secreted</keyword>
<keyword evidence="12" id="KW-1185">Reference proteome</keyword>
<evidence type="ECO:0000256" key="8">
    <source>
        <dbReference type="ARBA" id="ARBA00023030"/>
    </source>
</evidence>
<gene>
    <name evidence="11" type="ORF">RJ641_011475</name>
</gene>
<evidence type="ECO:0000256" key="2">
    <source>
        <dbReference type="ARBA" id="ARBA00010781"/>
    </source>
</evidence>
<evidence type="ECO:0000313" key="12">
    <source>
        <dbReference type="Proteomes" id="UP001370490"/>
    </source>
</evidence>
<comment type="caution">
    <text evidence="11">The sequence shown here is derived from an EMBL/GenBank/DDBJ whole genome shotgun (WGS) entry which is preliminary data.</text>
</comment>
<accession>A0AAN8V4F8</accession>
<evidence type="ECO:0000256" key="4">
    <source>
        <dbReference type="ARBA" id="ARBA00022525"/>
    </source>
</evidence>
<comment type="subcellular location">
    <subcellularLocation>
        <location evidence="1 9">Secreted</location>
    </subcellularLocation>
</comment>
<reference evidence="11 12" key="1">
    <citation type="submission" date="2023-12" db="EMBL/GenBank/DDBJ databases">
        <title>A high-quality genome assembly for Dillenia turbinata (Dilleniales).</title>
        <authorList>
            <person name="Chanderbali A."/>
        </authorList>
    </citation>
    <scope>NUCLEOTIDE SEQUENCE [LARGE SCALE GENOMIC DNA]</scope>
    <source>
        <strain evidence="11">LSX21</strain>
        <tissue evidence="11">Leaf</tissue>
    </source>
</reference>
<organism evidence="11 12">
    <name type="scientific">Dillenia turbinata</name>
    <dbReference type="NCBI Taxonomy" id="194707"/>
    <lineage>
        <taxon>Eukaryota</taxon>
        <taxon>Viridiplantae</taxon>
        <taxon>Streptophyta</taxon>
        <taxon>Embryophyta</taxon>
        <taxon>Tracheophyta</taxon>
        <taxon>Spermatophyta</taxon>
        <taxon>Magnoliopsida</taxon>
        <taxon>eudicotyledons</taxon>
        <taxon>Gunneridae</taxon>
        <taxon>Pentapetalae</taxon>
        <taxon>Dilleniales</taxon>
        <taxon>Dilleniaceae</taxon>
        <taxon>Dillenia</taxon>
    </lineage>
</organism>
<evidence type="ECO:0000313" key="11">
    <source>
        <dbReference type="EMBL" id="KAK6923171.1"/>
    </source>
</evidence>
<keyword evidence="3 9" id="KW-0217">Developmental protein</keyword>
<dbReference type="GO" id="GO:0008283">
    <property type="term" value="P:cell population proliferation"/>
    <property type="evidence" value="ECO:0007669"/>
    <property type="project" value="UniProtKB-UniRule"/>
</dbReference>
<evidence type="ECO:0000256" key="3">
    <source>
        <dbReference type="ARBA" id="ARBA00022473"/>
    </source>
</evidence>
<keyword evidence="5 9" id="KW-0765">Sulfation</keyword>
<evidence type="ECO:0000256" key="10">
    <source>
        <dbReference type="SAM" id="MobiDB-lite"/>
    </source>
</evidence>
<keyword evidence="7 9" id="KW-0221">Differentiation</keyword>
<feature type="chain" id="PRO_5042666498" description="Phytosulfokine" evidence="9">
    <location>
        <begin position="22"/>
        <end position="82"/>
    </location>
</feature>
<comment type="similarity">
    <text evidence="2 9">Belongs to the phytosulfokine family.</text>
</comment>
<protein>
    <recommendedName>
        <fullName evidence="9">Phytosulfokine</fullName>
    </recommendedName>
    <component>
        <recommendedName>
            <fullName evidence="9">Phytosulfokine-alpha</fullName>
            <shortName evidence="9">PSK-alpha</shortName>
            <shortName evidence="9">Phytosulfokine-a</shortName>
        </recommendedName>
    </component>
    <component>
        <recommendedName>
            <fullName evidence="9">Phytosulfokine-beta</fullName>
            <shortName evidence="9">PSK-beta</shortName>
            <shortName evidence="9">Phytosulfokine-b</shortName>
        </recommendedName>
    </component>
</protein>
<feature type="region of interest" description="Disordered" evidence="10">
    <location>
        <begin position="21"/>
        <end position="41"/>
    </location>
</feature>
<evidence type="ECO:0000256" key="7">
    <source>
        <dbReference type="ARBA" id="ARBA00022782"/>
    </source>
</evidence>
<evidence type="ECO:0000256" key="6">
    <source>
        <dbReference type="ARBA" id="ARBA00022729"/>
    </source>
</evidence>
<dbReference type="GO" id="GO:0030154">
    <property type="term" value="P:cell differentiation"/>
    <property type="evidence" value="ECO:0007669"/>
    <property type="project" value="UniProtKB-UniRule"/>
</dbReference>
<dbReference type="Proteomes" id="UP001370490">
    <property type="component" value="Unassembled WGS sequence"/>
</dbReference>
<dbReference type="GO" id="GO:0008083">
    <property type="term" value="F:growth factor activity"/>
    <property type="evidence" value="ECO:0007669"/>
    <property type="project" value="UniProtKB-UniRule"/>
</dbReference>
<sequence>MSKFTPLLIIALLLFSTLTHASRPLPDSDTPSLVNTEHEKSIEAENIEVADESCEGIGEEECLTRRTLEAHIDYIYTQNKKP</sequence>
<proteinExistence type="inferred from homology"/>
<dbReference type="AlphaFoldDB" id="A0AAN8V4F8"/>
<dbReference type="EMBL" id="JBAMMX010000018">
    <property type="protein sequence ID" value="KAK6923171.1"/>
    <property type="molecule type" value="Genomic_DNA"/>
</dbReference>
<feature type="signal peptide" evidence="9">
    <location>
        <begin position="1"/>
        <end position="21"/>
    </location>
</feature>
<dbReference type="GO" id="GO:0005576">
    <property type="term" value="C:extracellular region"/>
    <property type="evidence" value="ECO:0007669"/>
    <property type="project" value="UniProtKB-SubCell"/>
</dbReference>
<comment type="PTM">
    <text evidence="9">PSK-alpha is produced by endopeptidase digestion. PSK-beta is produced from PSK-alpha by exopeptidase digestion.</text>
</comment>
<evidence type="ECO:0000256" key="9">
    <source>
        <dbReference type="RuleBase" id="RU368031"/>
    </source>
</evidence>
<evidence type="ECO:0000256" key="5">
    <source>
        <dbReference type="ARBA" id="ARBA00022641"/>
    </source>
</evidence>
<comment type="PTM">
    <text evidence="9">Sulfation is important for activity and for the binding to a putative membrane receptor.</text>
</comment>
<comment type="function">
    <text evidence="9">Promotes plant cell differentiation, organogenesis and somatic embryogenesis as well as cell proliferation.</text>
</comment>
<keyword evidence="8 9" id="KW-0339">Growth factor</keyword>